<evidence type="ECO:0008006" key="5">
    <source>
        <dbReference type="Google" id="ProtNLM"/>
    </source>
</evidence>
<sequence>MMCVSKAAVAFIALGLCSTLGSAGLVPTATSKQVYPGFKNLKYVFSFGDSYTQTGFNLTNGSPMPAPGNPLGNPVYPGWTSANGPAWIDYLTVQFNKTELLTYNLAYGGATINANLVTPYMPTVLSLKDQVEGLFLPILGRKPSFAPWKSSDSLFTFWIGVNDIGNSYWNQDFDNFHNKLMDEYFRIIEELYTSGARNFVLLNVPAINRSPLTVGQGQQSIDLETKALASFNKKVEERVKTLKKDHNDVWAQVFDSKKVFDKLLDKPQPYGLKNTTAYCDSYQNGTPAQNTFLPECVVPVNEYFWLNSLHPTFTVHKAVAEELAKTL</sequence>
<dbReference type="PANTHER" id="PTHR45648:SF85">
    <property type="entry name" value="A, PUTATIVE (AFU_ORTHOLOGUE AFUA_2G10760)-RELATED"/>
    <property type="match status" value="1"/>
</dbReference>
<accession>A0ABR3GG81</accession>
<keyword evidence="2" id="KW-0732">Signal</keyword>
<comment type="caution">
    <text evidence="3">The sequence shown here is derived from an EMBL/GenBank/DDBJ whole genome shotgun (WGS) entry which is preliminary data.</text>
</comment>
<dbReference type="EMBL" id="JBBBZM010000083">
    <property type="protein sequence ID" value="KAL0634861.1"/>
    <property type="molecule type" value="Genomic_DNA"/>
</dbReference>
<dbReference type="PANTHER" id="PTHR45648">
    <property type="entry name" value="GDSL LIPASE/ACYLHYDROLASE FAMILY PROTEIN (AFU_ORTHOLOGUE AFUA_4G14700)"/>
    <property type="match status" value="1"/>
</dbReference>
<protein>
    <recommendedName>
        <fullName evidence="5">Carbohydrate esterase family 16 protein</fullName>
    </recommendedName>
</protein>
<feature type="chain" id="PRO_5046893106" description="Carbohydrate esterase family 16 protein" evidence="2">
    <location>
        <begin position="24"/>
        <end position="327"/>
    </location>
</feature>
<organism evidence="3 4">
    <name type="scientific">Discina gigas</name>
    <dbReference type="NCBI Taxonomy" id="1032678"/>
    <lineage>
        <taxon>Eukaryota</taxon>
        <taxon>Fungi</taxon>
        <taxon>Dikarya</taxon>
        <taxon>Ascomycota</taxon>
        <taxon>Pezizomycotina</taxon>
        <taxon>Pezizomycetes</taxon>
        <taxon>Pezizales</taxon>
        <taxon>Discinaceae</taxon>
        <taxon>Discina</taxon>
    </lineage>
</organism>
<gene>
    <name evidence="3" type="ORF">Q9L58_006221</name>
</gene>
<dbReference type="Proteomes" id="UP001447188">
    <property type="component" value="Unassembled WGS sequence"/>
</dbReference>
<dbReference type="Gene3D" id="3.40.50.1110">
    <property type="entry name" value="SGNH hydrolase"/>
    <property type="match status" value="1"/>
</dbReference>
<feature type="signal peptide" evidence="2">
    <location>
        <begin position="1"/>
        <end position="23"/>
    </location>
</feature>
<dbReference type="Pfam" id="PF00657">
    <property type="entry name" value="Lipase_GDSL"/>
    <property type="match status" value="1"/>
</dbReference>
<evidence type="ECO:0000313" key="4">
    <source>
        <dbReference type="Proteomes" id="UP001447188"/>
    </source>
</evidence>
<reference evidence="3 4" key="1">
    <citation type="submission" date="2024-02" db="EMBL/GenBank/DDBJ databases">
        <title>Discinaceae phylogenomics.</title>
        <authorList>
            <person name="Dirks A.C."/>
            <person name="James T.Y."/>
        </authorList>
    </citation>
    <scope>NUCLEOTIDE SEQUENCE [LARGE SCALE GENOMIC DNA]</scope>
    <source>
        <strain evidence="3 4">ACD0624</strain>
    </source>
</reference>
<keyword evidence="4" id="KW-1185">Reference proteome</keyword>
<dbReference type="SUPFAM" id="SSF52266">
    <property type="entry name" value="SGNH hydrolase"/>
    <property type="match status" value="1"/>
</dbReference>
<dbReference type="InterPro" id="IPR051058">
    <property type="entry name" value="GDSL_Est/Lipase"/>
</dbReference>
<evidence type="ECO:0000256" key="1">
    <source>
        <dbReference type="ARBA" id="ARBA00022801"/>
    </source>
</evidence>
<name>A0ABR3GG81_9PEZI</name>
<dbReference type="CDD" id="cd01846">
    <property type="entry name" value="fatty_acyltransferase_like"/>
    <property type="match status" value="1"/>
</dbReference>
<evidence type="ECO:0000313" key="3">
    <source>
        <dbReference type="EMBL" id="KAL0634861.1"/>
    </source>
</evidence>
<keyword evidence="1" id="KW-0378">Hydrolase</keyword>
<evidence type="ECO:0000256" key="2">
    <source>
        <dbReference type="SAM" id="SignalP"/>
    </source>
</evidence>
<dbReference type="InterPro" id="IPR036514">
    <property type="entry name" value="SGNH_hydro_sf"/>
</dbReference>
<proteinExistence type="predicted"/>
<dbReference type="InterPro" id="IPR001087">
    <property type="entry name" value="GDSL"/>
</dbReference>